<protein>
    <recommendedName>
        <fullName evidence="13">FAD-binding FR-type domain-containing protein</fullName>
    </recommendedName>
</protein>
<evidence type="ECO:0000256" key="5">
    <source>
        <dbReference type="ARBA" id="ARBA00022982"/>
    </source>
</evidence>
<dbReference type="InterPro" id="IPR013130">
    <property type="entry name" value="Fe3_Rdtase_TM_dom"/>
</dbReference>
<keyword evidence="9 11" id="KW-0472">Membrane</keyword>
<keyword evidence="12" id="KW-0732">Signal</keyword>
<keyword evidence="5" id="KW-0249">Electron transport</keyword>
<evidence type="ECO:0000256" key="9">
    <source>
        <dbReference type="ARBA" id="ARBA00023136"/>
    </source>
</evidence>
<dbReference type="PROSITE" id="PS51384">
    <property type="entry name" value="FAD_FR"/>
    <property type="match status" value="1"/>
</dbReference>
<dbReference type="GO" id="GO:0000293">
    <property type="term" value="F:ferric-chelate reductase activity"/>
    <property type="evidence" value="ECO:0007669"/>
    <property type="project" value="UniProtKB-ARBA"/>
</dbReference>
<evidence type="ECO:0000313" key="14">
    <source>
        <dbReference type="EMBL" id="OJJ51831.1"/>
    </source>
</evidence>
<dbReference type="Gene3D" id="3.40.50.80">
    <property type="entry name" value="Nucleotide-binding domain of ferredoxin-NADP reductase (FNR) module"/>
    <property type="match status" value="1"/>
</dbReference>
<evidence type="ECO:0000256" key="6">
    <source>
        <dbReference type="ARBA" id="ARBA00022989"/>
    </source>
</evidence>
<keyword evidence="6 11" id="KW-1133">Transmembrane helix</keyword>
<dbReference type="InterPro" id="IPR051410">
    <property type="entry name" value="Ferric/Cupric_Reductase"/>
</dbReference>
<dbReference type="PANTHER" id="PTHR32361">
    <property type="entry name" value="FERRIC/CUPRIC REDUCTASE TRANSMEMBRANE COMPONENT"/>
    <property type="match status" value="1"/>
</dbReference>
<reference evidence="15" key="1">
    <citation type="journal article" date="2017" name="Genome Biol.">
        <title>Comparative genomics reveals high biological diversity and specific adaptations in the industrially and medically important fungal genus Aspergillus.</title>
        <authorList>
            <person name="de Vries R.P."/>
            <person name="Riley R."/>
            <person name="Wiebenga A."/>
            <person name="Aguilar-Osorio G."/>
            <person name="Amillis S."/>
            <person name="Uchima C.A."/>
            <person name="Anderluh G."/>
            <person name="Asadollahi M."/>
            <person name="Askin M."/>
            <person name="Barry K."/>
            <person name="Battaglia E."/>
            <person name="Bayram O."/>
            <person name="Benocci T."/>
            <person name="Braus-Stromeyer S.A."/>
            <person name="Caldana C."/>
            <person name="Canovas D."/>
            <person name="Cerqueira G.C."/>
            <person name="Chen F."/>
            <person name="Chen W."/>
            <person name="Choi C."/>
            <person name="Clum A."/>
            <person name="Dos Santos R.A."/>
            <person name="Damasio A.R."/>
            <person name="Diallinas G."/>
            <person name="Emri T."/>
            <person name="Fekete E."/>
            <person name="Flipphi M."/>
            <person name="Freyberg S."/>
            <person name="Gallo A."/>
            <person name="Gournas C."/>
            <person name="Habgood R."/>
            <person name="Hainaut M."/>
            <person name="Harispe M.L."/>
            <person name="Henrissat B."/>
            <person name="Hilden K.S."/>
            <person name="Hope R."/>
            <person name="Hossain A."/>
            <person name="Karabika E."/>
            <person name="Karaffa L."/>
            <person name="Karanyi Z."/>
            <person name="Krasevec N."/>
            <person name="Kuo A."/>
            <person name="Kusch H."/>
            <person name="LaButti K."/>
            <person name="Lagendijk E.L."/>
            <person name="Lapidus A."/>
            <person name="Levasseur A."/>
            <person name="Lindquist E."/>
            <person name="Lipzen A."/>
            <person name="Logrieco A.F."/>
            <person name="MacCabe A."/>
            <person name="Maekelae M.R."/>
            <person name="Malavazi I."/>
            <person name="Melin P."/>
            <person name="Meyer V."/>
            <person name="Mielnichuk N."/>
            <person name="Miskei M."/>
            <person name="Molnar A.P."/>
            <person name="Mule G."/>
            <person name="Ngan C.Y."/>
            <person name="Orejas M."/>
            <person name="Orosz E."/>
            <person name="Ouedraogo J.P."/>
            <person name="Overkamp K.M."/>
            <person name="Park H.-S."/>
            <person name="Perrone G."/>
            <person name="Piumi F."/>
            <person name="Punt P.J."/>
            <person name="Ram A.F."/>
            <person name="Ramon A."/>
            <person name="Rauscher S."/>
            <person name="Record E."/>
            <person name="Riano-Pachon D.M."/>
            <person name="Robert V."/>
            <person name="Roehrig J."/>
            <person name="Ruller R."/>
            <person name="Salamov A."/>
            <person name="Salih N.S."/>
            <person name="Samson R.A."/>
            <person name="Sandor E."/>
            <person name="Sanguinetti M."/>
            <person name="Schuetze T."/>
            <person name="Sepcic K."/>
            <person name="Shelest E."/>
            <person name="Sherlock G."/>
            <person name="Sophianopoulou V."/>
            <person name="Squina F.M."/>
            <person name="Sun H."/>
            <person name="Susca A."/>
            <person name="Todd R.B."/>
            <person name="Tsang A."/>
            <person name="Unkles S.E."/>
            <person name="van de Wiele N."/>
            <person name="van Rossen-Uffink D."/>
            <person name="Oliveira J.V."/>
            <person name="Vesth T.C."/>
            <person name="Visser J."/>
            <person name="Yu J.-H."/>
            <person name="Zhou M."/>
            <person name="Andersen M.R."/>
            <person name="Archer D.B."/>
            <person name="Baker S.E."/>
            <person name="Benoit I."/>
            <person name="Brakhage A.A."/>
            <person name="Braus G.H."/>
            <person name="Fischer R."/>
            <person name="Frisvad J.C."/>
            <person name="Goldman G.H."/>
            <person name="Houbraken J."/>
            <person name="Oakley B."/>
            <person name="Pocsi I."/>
            <person name="Scazzocchio C."/>
            <person name="Seiboth B."/>
            <person name="vanKuyk P.A."/>
            <person name="Wortman J."/>
            <person name="Dyer P.S."/>
            <person name="Grigoriev I.V."/>
        </authorList>
    </citation>
    <scope>NUCLEOTIDE SEQUENCE [LARGE SCALE GENOMIC DNA]</scope>
    <source>
        <strain evidence="15">CBS 506.65</strain>
    </source>
</reference>
<dbReference type="OrthoDB" id="167398at2759"/>
<sequence length="727" mass="83321">MRLLSLLLTLAACASALPMDCGWACLFTVEDIPFTGINSSTVGFYVFACTNPLAVQSIFMCMRYYCTEHEQQVALNAFNDTYCPLYDVKLPSWSIIDNITDAEAEKEWPHIDYDTRAPTETFYTPVWIERSYYKIWYRTESDFDNIEVNSDNYGYGILGFWGAVLFFGIVNNLCRYLRRHHRLPRAFTLFHRYLVVPPVLRSRSTVPVIHSEIPPLMQTLMIIIFVCLNLILCFVTYDAFSQDLFWHSKADQLMRYIGWRTGAICTLNIPFLWLFGIRNNLLIWMTGWDFATFNQFHRWIARVITLEALVHTVIFIVFEYRAGGRVYFMTEFWQYIDIYMGTVATLCMMFLCALAVSSFRRAVYDVFVLIHKALAIVFLAGLYYHLFYDGPAYLNYMWPAVAFWVFDRVLRYGRLAYWSIGAPRAFAEYHRDADVIQVTVPVRQSISPQPGTYFFLYSAHSLQVWESHPFTLAGWRRASSPGGTASGRDELIFLFQVRKGFTSRLRKTLCNRTDGDGNGACKVRVNVEGVYGTPYSSGHCARQLFVVGGMGVTVATAYLQRFAEAIQQNKSSVREIHIIWALRNYALFQYIQETCLTLWEQVPVADRVHLSMDVYLTGDADVPNTPKEVTSEKIFTPAVVPMESDNDQPPSTPPSQASPWTIQFYNGRPDLTAAVVSHARSFSSEETKSLAIIGCGPRSMTHSTRVAISMAMESDLEVDYYLAPFDW</sequence>
<feature type="transmembrane region" description="Helical" evidence="11">
    <location>
        <begin position="153"/>
        <end position="174"/>
    </location>
</feature>
<feature type="chain" id="PRO_5009887579" description="FAD-binding FR-type domain-containing protein" evidence="12">
    <location>
        <begin position="17"/>
        <end position="727"/>
    </location>
</feature>
<dbReference type="EMBL" id="KV878336">
    <property type="protein sequence ID" value="OJJ51831.1"/>
    <property type="molecule type" value="Genomic_DNA"/>
</dbReference>
<evidence type="ECO:0000256" key="4">
    <source>
        <dbReference type="ARBA" id="ARBA00022692"/>
    </source>
</evidence>
<keyword evidence="7" id="KW-0560">Oxidoreductase</keyword>
<dbReference type="CDD" id="cd06186">
    <property type="entry name" value="NOX_Duox_like_FAD_NADP"/>
    <property type="match status" value="1"/>
</dbReference>
<dbReference type="InterPro" id="IPR017927">
    <property type="entry name" value="FAD-bd_FR_type"/>
</dbReference>
<feature type="signal peptide" evidence="12">
    <location>
        <begin position="1"/>
        <end position="16"/>
    </location>
</feature>
<dbReference type="Proteomes" id="UP000184188">
    <property type="component" value="Unassembled WGS sequence"/>
</dbReference>
<dbReference type="GO" id="GO:0005886">
    <property type="term" value="C:plasma membrane"/>
    <property type="evidence" value="ECO:0007669"/>
    <property type="project" value="TreeGrafter"/>
</dbReference>
<dbReference type="Pfam" id="PF01794">
    <property type="entry name" value="Ferric_reduct"/>
    <property type="match status" value="1"/>
</dbReference>
<evidence type="ECO:0000256" key="7">
    <source>
        <dbReference type="ARBA" id="ARBA00023002"/>
    </source>
</evidence>
<proteinExistence type="inferred from homology"/>
<dbReference type="Pfam" id="PF08030">
    <property type="entry name" value="NAD_binding_6"/>
    <property type="match status" value="1"/>
</dbReference>
<gene>
    <name evidence="14" type="ORF">ASPZODRAFT_22254</name>
</gene>
<accession>A0A1L9SXL9</accession>
<evidence type="ECO:0000313" key="15">
    <source>
        <dbReference type="Proteomes" id="UP000184188"/>
    </source>
</evidence>
<feature type="domain" description="FAD-binding FR-type" evidence="13">
    <location>
        <begin position="402"/>
        <end position="537"/>
    </location>
</feature>
<feature type="transmembrane region" description="Helical" evidence="11">
    <location>
        <begin position="366"/>
        <end position="386"/>
    </location>
</feature>
<keyword evidence="3" id="KW-0813">Transport</keyword>
<dbReference type="VEuPathDB" id="FungiDB:ASPZODRAFT_22254"/>
<feature type="transmembrane region" description="Helical" evidence="11">
    <location>
        <begin position="299"/>
        <end position="318"/>
    </location>
</feature>
<evidence type="ECO:0000256" key="12">
    <source>
        <dbReference type="SAM" id="SignalP"/>
    </source>
</evidence>
<organism evidence="14 15">
    <name type="scientific">Penicilliopsis zonata CBS 506.65</name>
    <dbReference type="NCBI Taxonomy" id="1073090"/>
    <lineage>
        <taxon>Eukaryota</taxon>
        <taxon>Fungi</taxon>
        <taxon>Dikarya</taxon>
        <taxon>Ascomycota</taxon>
        <taxon>Pezizomycotina</taxon>
        <taxon>Eurotiomycetes</taxon>
        <taxon>Eurotiomycetidae</taxon>
        <taxon>Eurotiales</taxon>
        <taxon>Aspergillaceae</taxon>
        <taxon>Penicilliopsis</taxon>
    </lineage>
</organism>
<comment type="subcellular location">
    <subcellularLocation>
        <location evidence="1">Membrane</location>
        <topology evidence="1">Multi-pass membrane protein</topology>
    </subcellularLocation>
</comment>
<dbReference type="GeneID" id="34614346"/>
<dbReference type="STRING" id="1073090.A0A1L9SXL9"/>
<comment type="similarity">
    <text evidence="2">Belongs to the ferric reductase (FRE) family.</text>
</comment>
<evidence type="ECO:0000256" key="8">
    <source>
        <dbReference type="ARBA" id="ARBA00023065"/>
    </source>
</evidence>
<feature type="transmembrane region" description="Helical" evidence="11">
    <location>
        <begin position="338"/>
        <end position="359"/>
    </location>
</feature>
<keyword evidence="8" id="KW-0406">Ion transport</keyword>
<name>A0A1L9SXL9_9EURO</name>
<feature type="transmembrane region" description="Helical" evidence="11">
    <location>
        <begin position="219"/>
        <end position="237"/>
    </location>
</feature>
<dbReference type="SFLD" id="SFLDS00052">
    <property type="entry name" value="Ferric_Reductase_Domain"/>
    <property type="match status" value="1"/>
</dbReference>
<evidence type="ECO:0000259" key="13">
    <source>
        <dbReference type="PROSITE" id="PS51384"/>
    </source>
</evidence>
<dbReference type="Pfam" id="PF08022">
    <property type="entry name" value="FAD_binding_8"/>
    <property type="match status" value="1"/>
</dbReference>
<dbReference type="InterPro" id="IPR039261">
    <property type="entry name" value="FNR_nucleotide-bd"/>
</dbReference>
<keyword evidence="15" id="KW-1185">Reference proteome</keyword>
<evidence type="ECO:0000256" key="10">
    <source>
        <dbReference type="ARBA" id="ARBA00023180"/>
    </source>
</evidence>
<keyword evidence="10" id="KW-0325">Glycoprotein</keyword>
<dbReference type="GO" id="GO:0006826">
    <property type="term" value="P:iron ion transport"/>
    <property type="evidence" value="ECO:0007669"/>
    <property type="project" value="TreeGrafter"/>
</dbReference>
<dbReference type="InterPro" id="IPR013112">
    <property type="entry name" value="FAD-bd_8"/>
</dbReference>
<dbReference type="InterPro" id="IPR013121">
    <property type="entry name" value="Fe_red_NAD-bd_6"/>
</dbReference>
<dbReference type="AlphaFoldDB" id="A0A1L9SXL9"/>
<keyword evidence="4 11" id="KW-0812">Transmembrane</keyword>
<evidence type="ECO:0000256" key="3">
    <source>
        <dbReference type="ARBA" id="ARBA00022448"/>
    </source>
</evidence>
<feature type="transmembrane region" description="Helical" evidence="11">
    <location>
        <begin position="257"/>
        <end position="278"/>
    </location>
</feature>
<dbReference type="GO" id="GO:0006879">
    <property type="term" value="P:intracellular iron ion homeostasis"/>
    <property type="evidence" value="ECO:0007669"/>
    <property type="project" value="TreeGrafter"/>
</dbReference>
<dbReference type="RefSeq" id="XP_022586341.1">
    <property type="nucleotide sequence ID" value="XM_022727882.1"/>
</dbReference>
<dbReference type="SFLD" id="SFLDG01168">
    <property type="entry name" value="Ferric_reductase_subgroup_(FRE"/>
    <property type="match status" value="1"/>
</dbReference>
<evidence type="ECO:0000256" key="11">
    <source>
        <dbReference type="SAM" id="Phobius"/>
    </source>
</evidence>
<dbReference type="GO" id="GO:0015677">
    <property type="term" value="P:copper ion import"/>
    <property type="evidence" value="ECO:0007669"/>
    <property type="project" value="TreeGrafter"/>
</dbReference>
<evidence type="ECO:0000256" key="2">
    <source>
        <dbReference type="ARBA" id="ARBA00006278"/>
    </source>
</evidence>
<dbReference type="PANTHER" id="PTHR32361:SF9">
    <property type="entry name" value="FERRIC REDUCTASE TRANSMEMBRANE COMPONENT 3-RELATED"/>
    <property type="match status" value="1"/>
</dbReference>
<evidence type="ECO:0000256" key="1">
    <source>
        <dbReference type="ARBA" id="ARBA00004141"/>
    </source>
</evidence>